<dbReference type="InterPro" id="IPR039796">
    <property type="entry name" value="MIP18"/>
</dbReference>
<feature type="region of interest" description="Disordered" evidence="3">
    <location>
        <begin position="41"/>
        <end position="67"/>
    </location>
</feature>
<feature type="region of interest" description="Disordered" evidence="3">
    <location>
        <begin position="1"/>
        <end position="28"/>
    </location>
</feature>
<evidence type="ECO:0000259" key="4">
    <source>
        <dbReference type="Pfam" id="PF01883"/>
    </source>
</evidence>
<comment type="caution">
    <text evidence="5">The sequence shown here is derived from an EMBL/GenBank/DDBJ whole genome shotgun (WGS) entry which is preliminary data.</text>
</comment>
<dbReference type="FunFam" id="3.30.300.130:FF:000004">
    <property type="entry name" value="cytosolic iron-sulfur assembly component 2A"/>
    <property type="match status" value="1"/>
</dbReference>
<name>A0AAD8Y1F3_9STRA</name>
<dbReference type="PANTHER" id="PTHR12377:SF0">
    <property type="entry name" value="CYTOSOLIC IRON-SULFUR ASSEMBLY COMPONENT 2B"/>
    <property type="match status" value="1"/>
</dbReference>
<feature type="compositionally biased region" description="Low complexity" evidence="3">
    <location>
        <begin position="54"/>
        <end position="67"/>
    </location>
</feature>
<evidence type="ECO:0000313" key="6">
    <source>
        <dbReference type="Proteomes" id="UP001224775"/>
    </source>
</evidence>
<keyword evidence="6" id="KW-1185">Reference proteome</keyword>
<protein>
    <submittedName>
        <fullName evidence="5">Cytosolic iron-sulfur assembly protein</fullName>
    </submittedName>
</protein>
<evidence type="ECO:0000313" key="5">
    <source>
        <dbReference type="EMBL" id="KAK1737642.1"/>
    </source>
</evidence>
<reference evidence="5" key="1">
    <citation type="submission" date="2023-06" db="EMBL/GenBank/DDBJ databases">
        <title>Survivors Of The Sea: Transcriptome response of Skeletonema marinoi to long-term dormancy.</title>
        <authorList>
            <person name="Pinder M.I.M."/>
            <person name="Kourtchenko O."/>
            <person name="Robertson E.K."/>
            <person name="Larsson T."/>
            <person name="Maumus F."/>
            <person name="Osuna-Cruz C.M."/>
            <person name="Vancaester E."/>
            <person name="Stenow R."/>
            <person name="Vandepoele K."/>
            <person name="Ploug H."/>
            <person name="Bruchert V."/>
            <person name="Godhe A."/>
            <person name="Topel M."/>
        </authorList>
    </citation>
    <scope>NUCLEOTIDE SEQUENCE</scope>
    <source>
        <strain evidence="5">R05AC</strain>
    </source>
</reference>
<dbReference type="GO" id="GO:0051604">
    <property type="term" value="P:protein maturation"/>
    <property type="evidence" value="ECO:0007669"/>
    <property type="project" value="InterPro"/>
</dbReference>
<evidence type="ECO:0000256" key="2">
    <source>
        <dbReference type="ARBA" id="ARBA00022829"/>
    </source>
</evidence>
<dbReference type="EMBL" id="JATAAI010000025">
    <property type="protein sequence ID" value="KAK1737642.1"/>
    <property type="molecule type" value="Genomic_DNA"/>
</dbReference>
<feature type="domain" description="MIP18 family-like" evidence="4">
    <location>
        <begin position="149"/>
        <end position="240"/>
    </location>
</feature>
<dbReference type="SUPFAM" id="SSF117916">
    <property type="entry name" value="Fe-S cluster assembly (FSCA) domain-like"/>
    <property type="match status" value="1"/>
</dbReference>
<dbReference type="AlphaFoldDB" id="A0AAD8Y1F3"/>
<dbReference type="PANTHER" id="PTHR12377">
    <property type="entry name" value="CYTOSOLIC IRON-SULFUR ASSEMBLY COMPONENT 2B-RELATED"/>
    <property type="match status" value="1"/>
</dbReference>
<dbReference type="InterPro" id="IPR002744">
    <property type="entry name" value="MIP18-like"/>
</dbReference>
<evidence type="ECO:0000256" key="1">
    <source>
        <dbReference type="ARBA" id="ARBA00010381"/>
    </source>
</evidence>
<proteinExistence type="inferred from homology"/>
<dbReference type="Pfam" id="PF01883">
    <property type="entry name" value="FeS_assembly_P"/>
    <property type="match status" value="1"/>
</dbReference>
<keyword evidence="2" id="KW-0159">Chromosome partition</keyword>
<organism evidence="5 6">
    <name type="scientific">Skeletonema marinoi</name>
    <dbReference type="NCBI Taxonomy" id="267567"/>
    <lineage>
        <taxon>Eukaryota</taxon>
        <taxon>Sar</taxon>
        <taxon>Stramenopiles</taxon>
        <taxon>Ochrophyta</taxon>
        <taxon>Bacillariophyta</taxon>
        <taxon>Coscinodiscophyceae</taxon>
        <taxon>Thalassiosirophycidae</taxon>
        <taxon>Thalassiosirales</taxon>
        <taxon>Skeletonemataceae</taxon>
        <taxon>Skeletonema</taxon>
        <taxon>Skeletonema marinoi-dohrnii complex</taxon>
    </lineage>
</organism>
<feature type="compositionally biased region" description="Low complexity" evidence="3">
    <location>
        <begin position="15"/>
        <end position="28"/>
    </location>
</feature>
<dbReference type="Gene3D" id="6.10.250.1280">
    <property type="match status" value="1"/>
</dbReference>
<feature type="region of interest" description="Disordered" evidence="3">
    <location>
        <begin position="124"/>
        <end position="144"/>
    </location>
</feature>
<dbReference type="InterPro" id="IPR034904">
    <property type="entry name" value="FSCA_dom_sf"/>
</dbReference>
<dbReference type="GO" id="GO:0007059">
    <property type="term" value="P:chromosome segregation"/>
    <property type="evidence" value="ECO:0007669"/>
    <property type="project" value="UniProtKB-KW"/>
</dbReference>
<gene>
    <name evidence="5" type="ORF">QTG54_011928</name>
</gene>
<dbReference type="Proteomes" id="UP001224775">
    <property type="component" value="Unassembled WGS sequence"/>
</dbReference>
<sequence>MQSSAKENPNPVVHTTQRSTSTRSSLSQSLGYEAIRRYNLGAPSPTISTTVDESSSPFTSSSSYLSAPPTAEEHSVAIALSEAAYEPNSDSSLDLLQRAGFALFHPQRIHKECRAIRFPSYSPASVKNPARPSSSSLDAQHSRDEITSEEVFDIIRNIQDPEHPLTLEQLNVVRMDMVDVVDLSVTNDANAMDGQKRKFSTVHVQFCPTIPHCSMATLIGLSISVKLLRSLPPRFKVSVKIEPGTHVSEHAINKQLADKERVRAALENDHLLGVVNRCIAGGMKMQ</sequence>
<evidence type="ECO:0000256" key="3">
    <source>
        <dbReference type="SAM" id="MobiDB-lite"/>
    </source>
</evidence>
<dbReference type="Gene3D" id="3.30.300.130">
    <property type="entry name" value="Fe-S cluster assembly (FSCA)"/>
    <property type="match status" value="1"/>
</dbReference>
<comment type="similarity">
    <text evidence="1">Belongs to the MIP18 family.</text>
</comment>
<accession>A0AAD8Y1F3</accession>